<reference evidence="7" key="1">
    <citation type="submission" date="2022-10" db="EMBL/GenBank/DDBJ databases">
        <title>Determination and structural analysis of whole genome sequence of Sarocladium strictum F4-1.</title>
        <authorList>
            <person name="Hu L."/>
            <person name="Jiang Y."/>
        </authorList>
    </citation>
    <scope>NUCLEOTIDE SEQUENCE</scope>
    <source>
        <strain evidence="7">F4-1</strain>
    </source>
</reference>
<name>A0AA39GDD7_SARSR</name>
<dbReference type="GO" id="GO:0005741">
    <property type="term" value="C:mitochondrial outer membrane"/>
    <property type="evidence" value="ECO:0007669"/>
    <property type="project" value="TreeGrafter"/>
</dbReference>
<evidence type="ECO:0000313" key="7">
    <source>
        <dbReference type="EMBL" id="KAK0385285.1"/>
    </source>
</evidence>
<keyword evidence="3" id="KW-0752">Steroid biosynthesis</keyword>
<dbReference type="Gene3D" id="3.40.50.720">
    <property type="entry name" value="NAD(P)-binding Rossmann-like Domain"/>
    <property type="match status" value="1"/>
</dbReference>
<sequence>MGAPWDVASPDEQLFVMVTGANSGIGLATCERLINEFLLTRALTGHLILLPTTRSASKALDTISHLRRHASDFARTSLALRNRSPSSYDPQSVVSRIHILSPQVDLCDVRGIRDLAERLCTGEMGNPKGLEGEYLHAVRVPRLDAVVLNAGFGGWSGFNVFGAIWQIGSQGIQRSVTWPNFKTPMPTRILNKQPGYDYPPKPPLGEVFCACVFGHYLLVHHLLPLLCRASPSDTPARVIWSSSVEAVASAFIPSDIQALSNPIAYESAKRLTDLLALTTSLPSSSPHSRQWLTPSDANVAAQKPCPPKVYLSHPGVVASTLFPVPWFLFWAYKWILVVARWLGSPWHCATSYIASKSAGWLVMEPQASLDASQAERVKWGSTCDTKLRESVKRTEVDGWGWEGKPVDAEKVRSDTAEGVLHMSIGRNKIRDTTEEDVKQFEELGKQCWQEMERLRAVWEEIAEEKGMLDAQINGK</sequence>
<protein>
    <recommendedName>
        <fullName evidence="9">3-keto-steroid reductase</fullName>
    </recommendedName>
</protein>
<dbReference type="GO" id="GO:0000253">
    <property type="term" value="F:3-beta-hydroxysteroid 3-dehydrogenase (NADP+) activity"/>
    <property type="evidence" value="ECO:0007669"/>
    <property type="project" value="TreeGrafter"/>
</dbReference>
<comment type="caution">
    <text evidence="7">The sequence shown here is derived from an EMBL/GenBank/DDBJ whole genome shotgun (WGS) entry which is preliminary data.</text>
</comment>
<keyword evidence="5" id="KW-0443">Lipid metabolism</keyword>
<dbReference type="PANTHER" id="PTHR43647:SF1">
    <property type="entry name" value="3-KETO-STEROID REDUCTASE ERG27"/>
    <property type="match status" value="1"/>
</dbReference>
<comment type="similarity">
    <text evidence="6">Belongs to the short-chain dehydrogenases/reductases (SDR) family. ERG27 subfamily.</text>
</comment>
<evidence type="ECO:0000256" key="6">
    <source>
        <dbReference type="ARBA" id="ARBA00023593"/>
    </source>
</evidence>
<dbReference type="EMBL" id="JAPDFR010000007">
    <property type="protein sequence ID" value="KAK0385285.1"/>
    <property type="molecule type" value="Genomic_DNA"/>
</dbReference>
<evidence type="ECO:0000256" key="2">
    <source>
        <dbReference type="ARBA" id="ARBA00022857"/>
    </source>
</evidence>
<dbReference type="InterPro" id="IPR051593">
    <property type="entry name" value="Ergosterol_Biosynth_ERG27"/>
</dbReference>
<dbReference type="Proteomes" id="UP001175261">
    <property type="component" value="Unassembled WGS sequence"/>
</dbReference>
<evidence type="ECO:0000256" key="3">
    <source>
        <dbReference type="ARBA" id="ARBA00022955"/>
    </source>
</evidence>
<evidence type="ECO:0000256" key="5">
    <source>
        <dbReference type="ARBA" id="ARBA00023098"/>
    </source>
</evidence>
<accession>A0AA39GDD7</accession>
<dbReference type="GO" id="GO:0005811">
    <property type="term" value="C:lipid droplet"/>
    <property type="evidence" value="ECO:0007669"/>
    <property type="project" value="TreeGrafter"/>
</dbReference>
<dbReference type="InterPro" id="IPR036291">
    <property type="entry name" value="NAD(P)-bd_dom_sf"/>
</dbReference>
<evidence type="ECO:0000313" key="8">
    <source>
        <dbReference type="Proteomes" id="UP001175261"/>
    </source>
</evidence>
<dbReference type="GO" id="GO:0005789">
    <property type="term" value="C:endoplasmic reticulum membrane"/>
    <property type="evidence" value="ECO:0007669"/>
    <property type="project" value="TreeGrafter"/>
</dbReference>
<keyword evidence="1" id="KW-0444">Lipid biosynthesis</keyword>
<keyword evidence="4" id="KW-0560">Oxidoreductase</keyword>
<dbReference type="AlphaFoldDB" id="A0AA39GDD7"/>
<evidence type="ECO:0000256" key="4">
    <source>
        <dbReference type="ARBA" id="ARBA00023002"/>
    </source>
</evidence>
<keyword evidence="2" id="KW-0521">NADP</keyword>
<evidence type="ECO:0008006" key="9">
    <source>
        <dbReference type="Google" id="ProtNLM"/>
    </source>
</evidence>
<dbReference type="SUPFAM" id="SSF51735">
    <property type="entry name" value="NAD(P)-binding Rossmann-fold domains"/>
    <property type="match status" value="1"/>
</dbReference>
<gene>
    <name evidence="7" type="ORF">NLU13_7761</name>
</gene>
<organism evidence="7 8">
    <name type="scientific">Sarocladium strictum</name>
    <name type="common">Black bundle disease fungus</name>
    <name type="synonym">Acremonium strictum</name>
    <dbReference type="NCBI Taxonomy" id="5046"/>
    <lineage>
        <taxon>Eukaryota</taxon>
        <taxon>Fungi</taxon>
        <taxon>Dikarya</taxon>
        <taxon>Ascomycota</taxon>
        <taxon>Pezizomycotina</taxon>
        <taxon>Sordariomycetes</taxon>
        <taxon>Hypocreomycetidae</taxon>
        <taxon>Hypocreales</taxon>
        <taxon>Sarocladiaceae</taxon>
        <taxon>Sarocladium</taxon>
    </lineage>
</organism>
<keyword evidence="8" id="KW-1185">Reference proteome</keyword>
<evidence type="ECO:0000256" key="1">
    <source>
        <dbReference type="ARBA" id="ARBA00022516"/>
    </source>
</evidence>
<dbReference type="GO" id="GO:0006696">
    <property type="term" value="P:ergosterol biosynthetic process"/>
    <property type="evidence" value="ECO:0007669"/>
    <property type="project" value="TreeGrafter"/>
</dbReference>
<proteinExistence type="inferred from homology"/>
<dbReference type="PANTHER" id="PTHR43647">
    <property type="entry name" value="DEHYDROGENASE"/>
    <property type="match status" value="1"/>
</dbReference>